<dbReference type="SUPFAM" id="SSF117070">
    <property type="entry name" value="LEA14-like"/>
    <property type="match status" value="1"/>
</dbReference>
<dbReference type="HOGENOM" id="CLU_1891462_0_0_2"/>
<protein>
    <recommendedName>
        <fullName evidence="1">Late embryogenesis abundant protein LEA-2 subgroup domain-containing protein</fullName>
    </recommendedName>
</protein>
<name>H1Z1S9_9EURY</name>
<organism evidence="2 3">
    <name type="scientific">Methanoplanus limicola DSM 2279</name>
    <dbReference type="NCBI Taxonomy" id="937775"/>
    <lineage>
        <taxon>Archaea</taxon>
        <taxon>Methanobacteriati</taxon>
        <taxon>Methanobacteriota</taxon>
        <taxon>Stenosarchaea group</taxon>
        <taxon>Methanomicrobia</taxon>
        <taxon>Methanomicrobiales</taxon>
        <taxon>Methanomicrobiaceae</taxon>
        <taxon>Methanoplanus</taxon>
    </lineage>
</organism>
<dbReference type="Pfam" id="PF03168">
    <property type="entry name" value="LEA_2"/>
    <property type="match status" value="1"/>
</dbReference>
<dbReference type="InterPro" id="IPR004864">
    <property type="entry name" value="LEA_2"/>
</dbReference>
<dbReference type="EMBL" id="CM001436">
    <property type="protein sequence ID" value="EHQ35396.1"/>
    <property type="molecule type" value="Genomic_DNA"/>
</dbReference>
<dbReference type="RefSeq" id="WP_004077149.1">
    <property type="nucleotide sequence ID" value="NZ_CM001436.1"/>
</dbReference>
<dbReference type="Proteomes" id="UP000005741">
    <property type="component" value="Chromosome"/>
</dbReference>
<dbReference type="Gene3D" id="2.60.40.1820">
    <property type="match status" value="1"/>
</dbReference>
<sequence length="136" mass="15110">MDDDIKPDIQLKDIHLSGITTRKFSLSADLEIINPFPVGGNVKSVEFKIFFEKKTGEQVYLGRGRKESIKIEKSGSTPVSVPVEIENISAISALITAITDRIEIVIRGSAELDLKITSLAIPFERRERINSLTDLL</sequence>
<dbReference type="OrthoDB" id="111331at2157"/>
<accession>H1Z1S9</accession>
<evidence type="ECO:0000259" key="1">
    <source>
        <dbReference type="Pfam" id="PF03168"/>
    </source>
</evidence>
<keyword evidence="3" id="KW-1185">Reference proteome</keyword>
<dbReference type="InParanoid" id="H1Z1S9"/>
<evidence type="ECO:0000313" key="3">
    <source>
        <dbReference type="Proteomes" id="UP000005741"/>
    </source>
</evidence>
<proteinExistence type="predicted"/>
<dbReference type="AlphaFoldDB" id="H1Z1S9"/>
<evidence type="ECO:0000313" key="2">
    <source>
        <dbReference type="EMBL" id="EHQ35396.1"/>
    </source>
</evidence>
<reference evidence="2 3" key="1">
    <citation type="submission" date="2011-10" db="EMBL/GenBank/DDBJ databases">
        <title>The Improved High-Quality Draft genome of Methanoplanus limicola DSM 2279.</title>
        <authorList>
            <consortium name="US DOE Joint Genome Institute (JGI-PGF)"/>
            <person name="Lucas S."/>
            <person name="Copeland A."/>
            <person name="Lapidus A."/>
            <person name="Glavina del Rio T."/>
            <person name="Dalin E."/>
            <person name="Tice H."/>
            <person name="Bruce D."/>
            <person name="Goodwin L."/>
            <person name="Pitluck S."/>
            <person name="Peters L."/>
            <person name="Mikhailova N."/>
            <person name="Lu M."/>
            <person name="Kyrpides N."/>
            <person name="Mavromatis K."/>
            <person name="Ivanova N."/>
            <person name="Markowitz V."/>
            <person name="Cheng J.-F."/>
            <person name="Hugenholtz P."/>
            <person name="Woyke T."/>
            <person name="Wu D."/>
            <person name="Wirth R."/>
            <person name="Brambilla E.-M."/>
            <person name="Klenk H.-P."/>
            <person name="Eisen J.A."/>
        </authorList>
    </citation>
    <scope>NUCLEOTIDE SEQUENCE [LARGE SCALE GENOMIC DNA]</scope>
    <source>
        <strain evidence="2 3">DSM 2279</strain>
    </source>
</reference>
<gene>
    <name evidence="2" type="ORF">Metlim_1287</name>
</gene>
<feature type="domain" description="Late embryogenesis abundant protein LEA-2 subgroup" evidence="1">
    <location>
        <begin position="31"/>
        <end position="125"/>
    </location>
</feature>